<evidence type="ECO:0000313" key="3">
    <source>
        <dbReference type="Proteomes" id="UP000663823"/>
    </source>
</evidence>
<accession>A0A819BHY4</accession>
<dbReference type="Pfam" id="PF18139">
    <property type="entry name" value="LSDAT_euk"/>
    <property type="match status" value="1"/>
</dbReference>
<dbReference type="AlphaFoldDB" id="A0A819BHY4"/>
<comment type="caution">
    <text evidence="2">The sequence shown here is derived from an EMBL/GenBank/DDBJ whole genome shotgun (WGS) entry which is preliminary data.</text>
</comment>
<evidence type="ECO:0000259" key="1">
    <source>
        <dbReference type="Pfam" id="PF18139"/>
    </source>
</evidence>
<protein>
    <recommendedName>
        <fullName evidence="1">TRPM SLOG domain-containing protein</fullName>
    </recommendedName>
</protein>
<dbReference type="EMBL" id="CAJOAX010002522">
    <property type="protein sequence ID" value="CAF3802168.1"/>
    <property type="molecule type" value="Genomic_DNA"/>
</dbReference>
<feature type="domain" description="TRPM SLOG" evidence="1">
    <location>
        <begin position="51"/>
        <end position="134"/>
    </location>
</feature>
<name>A0A819BHY4_9BILA</name>
<evidence type="ECO:0000313" key="2">
    <source>
        <dbReference type="EMBL" id="CAF3802168.1"/>
    </source>
</evidence>
<dbReference type="InterPro" id="IPR041491">
    <property type="entry name" value="TRPM_SLOG"/>
</dbReference>
<gene>
    <name evidence="2" type="ORF">OTI717_LOCUS18339</name>
</gene>
<dbReference type="Proteomes" id="UP000663823">
    <property type="component" value="Unassembled WGS sequence"/>
</dbReference>
<reference evidence="2" key="1">
    <citation type="submission" date="2021-02" db="EMBL/GenBank/DDBJ databases">
        <authorList>
            <person name="Nowell W R."/>
        </authorList>
    </citation>
    <scope>NUCLEOTIDE SEQUENCE</scope>
</reference>
<sequence length="190" mass="21838">MSQLIELIPPPDDRFNDESIHWKTAISRLNFKERICTTFIPKESSKKQLPTRKGHGRYNLELNHTHYIFFDDGTCDSLDNGEFTSKLARQISRGARRRIPMITILIGGTLHAIESICTDLQKQIPVVIVDSSKRIFIEDMPVPMIERNQTSIDHDTAMHRGEDDIDITIMLDEKFRRGNANVPSSFIENT</sequence>
<organism evidence="2 3">
    <name type="scientific">Rotaria sordida</name>
    <dbReference type="NCBI Taxonomy" id="392033"/>
    <lineage>
        <taxon>Eukaryota</taxon>
        <taxon>Metazoa</taxon>
        <taxon>Spiralia</taxon>
        <taxon>Gnathifera</taxon>
        <taxon>Rotifera</taxon>
        <taxon>Eurotatoria</taxon>
        <taxon>Bdelloidea</taxon>
        <taxon>Philodinida</taxon>
        <taxon>Philodinidae</taxon>
        <taxon>Rotaria</taxon>
    </lineage>
</organism>
<proteinExistence type="predicted"/>